<protein>
    <submittedName>
        <fullName evidence="2">Uncharacterized protein</fullName>
    </submittedName>
</protein>
<organism evidence="2">
    <name type="scientific">Aegilops tauschii</name>
    <name type="common">Tausch's goatgrass</name>
    <name type="synonym">Aegilops squarrosa</name>
    <dbReference type="NCBI Taxonomy" id="37682"/>
    <lineage>
        <taxon>Eukaryota</taxon>
        <taxon>Viridiplantae</taxon>
        <taxon>Streptophyta</taxon>
        <taxon>Embryophyta</taxon>
        <taxon>Tracheophyta</taxon>
        <taxon>Spermatophyta</taxon>
        <taxon>Magnoliopsida</taxon>
        <taxon>Liliopsida</taxon>
        <taxon>Poales</taxon>
        <taxon>Poaceae</taxon>
        <taxon>BOP clade</taxon>
        <taxon>Pooideae</taxon>
        <taxon>Triticodae</taxon>
        <taxon>Triticeae</taxon>
        <taxon>Triticinae</taxon>
        <taxon>Aegilops</taxon>
    </lineage>
</organism>
<proteinExistence type="predicted"/>
<name>M8BF67_AEGTA</name>
<reference evidence="2" key="1">
    <citation type="submission" date="2015-06" db="UniProtKB">
        <authorList>
            <consortium name="EnsemblPlants"/>
        </authorList>
    </citation>
    <scope>IDENTIFICATION</scope>
</reference>
<dbReference type="AlphaFoldDB" id="M8BF67"/>
<feature type="region of interest" description="Disordered" evidence="1">
    <location>
        <begin position="24"/>
        <end position="90"/>
    </location>
</feature>
<accession>M8BF67</accession>
<evidence type="ECO:0000313" key="2">
    <source>
        <dbReference type="EnsemblPlants" id="EMT12606"/>
    </source>
</evidence>
<feature type="compositionally biased region" description="Basic and acidic residues" evidence="1">
    <location>
        <begin position="71"/>
        <end position="84"/>
    </location>
</feature>
<sequence>MASMWFSYAQVHVKQERLRRRISEEASAATTMGKSMTGEDENESFTGEEKKAASNKWTAGAGRGNQVRLVKSKDPPSKKIHDMCNDSEIL</sequence>
<evidence type="ECO:0000256" key="1">
    <source>
        <dbReference type="SAM" id="MobiDB-lite"/>
    </source>
</evidence>
<dbReference type="EnsemblPlants" id="EMT12606">
    <property type="protein sequence ID" value="EMT12606"/>
    <property type="gene ID" value="F775_14557"/>
</dbReference>